<dbReference type="InterPro" id="IPR005145">
    <property type="entry name" value="Sua5_C"/>
</dbReference>
<gene>
    <name evidence="15" type="ORF">JJB07_02060</name>
</gene>
<name>A0ABS1J572_9BACL</name>
<organism evidence="15 16">
    <name type="scientific">Tumebacillus amylolyticus</name>
    <dbReference type="NCBI Taxonomy" id="2801339"/>
    <lineage>
        <taxon>Bacteria</taxon>
        <taxon>Bacillati</taxon>
        <taxon>Bacillota</taxon>
        <taxon>Bacilli</taxon>
        <taxon>Bacillales</taxon>
        <taxon>Alicyclobacillaceae</taxon>
        <taxon>Tumebacillus</taxon>
    </lineage>
</organism>
<dbReference type="NCBIfam" id="TIGR00057">
    <property type="entry name" value="L-threonylcarbamoyladenylate synthase"/>
    <property type="match status" value="1"/>
</dbReference>
<dbReference type="InterPro" id="IPR010923">
    <property type="entry name" value="T(6)A37_SUA5"/>
</dbReference>
<dbReference type="Proteomes" id="UP000602284">
    <property type="component" value="Unassembled WGS sequence"/>
</dbReference>
<reference evidence="15 16" key="1">
    <citation type="submission" date="2021-01" db="EMBL/GenBank/DDBJ databases">
        <title>Tumebacillus sp. strain ITR2 16S ribosomal RNA gene Genome sequencing and assembly.</title>
        <authorList>
            <person name="Kang M."/>
        </authorList>
    </citation>
    <scope>NUCLEOTIDE SEQUENCE [LARGE SCALE GENOMIC DNA]</scope>
    <source>
        <strain evidence="15 16">ITR2</strain>
    </source>
</reference>
<evidence type="ECO:0000313" key="15">
    <source>
        <dbReference type="EMBL" id="MBL0385420.1"/>
    </source>
</evidence>
<keyword evidence="7 13" id="KW-0819">tRNA processing</keyword>
<accession>A0ABS1J572</accession>
<dbReference type="Gene3D" id="3.90.870.10">
    <property type="entry name" value="DHBP synthase"/>
    <property type="match status" value="1"/>
</dbReference>
<evidence type="ECO:0000256" key="5">
    <source>
        <dbReference type="ARBA" id="ARBA00022490"/>
    </source>
</evidence>
<comment type="similarity">
    <text evidence="2 13">Belongs to the SUA5 family.</text>
</comment>
<evidence type="ECO:0000256" key="9">
    <source>
        <dbReference type="ARBA" id="ARBA00022741"/>
    </source>
</evidence>
<feature type="domain" description="YrdC-like" evidence="14">
    <location>
        <begin position="12"/>
        <end position="198"/>
    </location>
</feature>
<evidence type="ECO:0000256" key="2">
    <source>
        <dbReference type="ARBA" id="ARBA00007663"/>
    </source>
</evidence>
<evidence type="ECO:0000256" key="10">
    <source>
        <dbReference type="ARBA" id="ARBA00022840"/>
    </source>
</evidence>
<dbReference type="Gene3D" id="3.40.50.11030">
    <property type="entry name" value="Threonylcarbamoyl-AMP synthase, C-terminal domain"/>
    <property type="match status" value="1"/>
</dbReference>
<comment type="function">
    <text evidence="13">Required for the formation of a threonylcarbamoyl group on adenosine at position 37 (t(6)A37) in tRNAs that read codons beginning with adenine.</text>
</comment>
<dbReference type="InterPro" id="IPR038385">
    <property type="entry name" value="Sua5/YwlC_C"/>
</dbReference>
<dbReference type="InterPro" id="IPR006070">
    <property type="entry name" value="Sua5-like_dom"/>
</dbReference>
<evidence type="ECO:0000256" key="1">
    <source>
        <dbReference type="ARBA" id="ARBA00004496"/>
    </source>
</evidence>
<proteinExistence type="inferred from homology"/>
<evidence type="ECO:0000256" key="11">
    <source>
        <dbReference type="ARBA" id="ARBA00029774"/>
    </source>
</evidence>
<dbReference type="RefSeq" id="WP_201630693.1">
    <property type="nucleotide sequence ID" value="NZ_JAEQNB010000001.1"/>
</dbReference>
<evidence type="ECO:0000256" key="12">
    <source>
        <dbReference type="ARBA" id="ARBA00048366"/>
    </source>
</evidence>
<evidence type="ECO:0000256" key="13">
    <source>
        <dbReference type="PIRNR" id="PIRNR004930"/>
    </source>
</evidence>
<dbReference type="EC" id="2.7.7.87" evidence="3 13"/>
<comment type="subcellular location">
    <subcellularLocation>
        <location evidence="1 13">Cytoplasm</location>
    </subcellularLocation>
</comment>
<dbReference type="Pfam" id="PF03481">
    <property type="entry name" value="Sua5_C"/>
    <property type="match status" value="1"/>
</dbReference>
<keyword evidence="10 13" id="KW-0067">ATP-binding</keyword>
<evidence type="ECO:0000256" key="8">
    <source>
        <dbReference type="ARBA" id="ARBA00022695"/>
    </source>
</evidence>
<evidence type="ECO:0000256" key="7">
    <source>
        <dbReference type="ARBA" id="ARBA00022694"/>
    </source>
</evidence>
<protein>
    <recommendedName>
        <fullName evidence="4 13">Threonylcarbamoyl-AMP synthase</fullName>
        <shortName evidence="13">TC-AMP synthase</shortName>
        <ecNumber evidence="3 13">2.7.7.87</ecNumber>
    </recommendedName>
    <alternativeName>
        <fullName evidence="11 13">L-threonylcarbamoyladenylate synthase</fullName>
    </alternativeName>
</protein>
<dbReference type="EMBL" id="JAEQNB010000001">
    <property type="protein sequence ID" value="MBL0385420.1"/>
    <property type="molecule type" value="Genomic_DNA"/>
</dbReference>
<dbReference type="InterPro" id="IPR017945">
    <property type="entry name" value="DHBP_synth_RibB-like_a/b_dom"/>
</dbReference>
<keyword evidence="5 13" id="KW-0963">Cytoplasm</keyword>
<dbReference type="PIRSF" id="PIRSF004930">
    <property type="entry name" value="Tln_factor_SUA5"/>
    <property type="match status" value="1"/>
</dbReference>
<dbReference type="PANTHER" id="PTHR17490">
    <property type="entry name" value="SUA5"/>
    <property type="match status" value="1"/>
</dbReference>
<evidence type="ECO:0000256" key="3">
    <source>
        <dbReference type="ARBA" id="ARBA00012584"/>
    </source>
</evidence>
<dbReference type="PROSITE" id="PS51163">
    <property type="entry name" value="YRDC"/>
    <property type="match status" value="1"/>
</dbReference>
<evidence type="ECO:0000259" key="14">
    <source>
        <dbReference type="PROSITE" id="PS51163"/>
    </source>
</evidence>
<dbReference type="Pfam" id="PF01300">
    <property type="entry name" value="Sua5_yciO_yrdC"/>
    <property type="match status" value="1"/>
</dbReference>
<sequence>MSIETQRFGTGPDDLERAAHMLRDGLTVAFPTETVYGLGANALDAEAVSQIFAAKGRPSDNPLIVHIAREQDLHPLVTHIPDQARLCMERFWPGPLTLILPCTDRVPTTVTAGLSTVGIRMPDHDTALQLIAMAGVPLAAPSANRSGRPSPTTADHVLEDLSGRIAGVVDGGPAGVGVESTVLDVTGDKPMILRPGGITREMLEEVLGPVGIDPALGNEAIAPKSPGVKYTHYAPQGTMYLVEGASARTKIAELVRAAREQGKKVGILTTDEETEAYHAAFSSERLPNGEEAVITLSLGSRDDLATVATHLYDAIRSFDHHGVEEIYAETFSEAGVGLAIMNRLRKAAGHRVISS</sequence>
<evidence type="ECO:0000256" key="6">
    <source>
        <dbReference type="ARBA" id="ARBA00022679"/>
    </source>
</evidence>
<dbReference type="PANTHER" id="PTHR17490:SF16">
    <property type="entry name" value="THREONYLCARBAMOYL-AMP SYNTHASE"/>
    <property type="match status" value="1"/>
</dbReference>
<dbReference type="InterPro" id="IPR050156">
    <property type="entry name" value="TC-AMP_synthase_SUA5"/>
</dbReference>
<keyword evidence="16" id="KW-1185">Reference proteome</keyword>
<comment type="caution">
    <text evidence="15">The sequence shown here is derived from an EMBL/GenBank/DDBJ whole genome shotgun (WGS) entry which is preliminary data.</text>
</comment>
<keyword evidence="9 13" id="KW-0547">Nucleotide-binding</keyword>
<keyword evidence="6 13" id="KW-0808">Transferase</keyword>
<evidence type="ECO:0000313" key="16">
    <source>
        <dbReference type="Proteomes" id="UP000602284"/>
    </source>
</evidence>
<dbReference type="SUPFAM" id="SSF55821">
    <property type="entry name" value="YrdC/RibB"/>
    <property type="match status" value="1"/>
</dbReference>
<evidence type="ECO:0000256" key="4">
    <source>
        <dbReference type="ARBA" id="ARBA00015492"/>
    </source>
</evidence>
<comment type="catalytic activity">
    <reaction evidence="12 13">
        <text>L-threonine + hydrogencarbonate + ATP = L-threonylcarbamoyladenylate + diphosphate + H2O</text>
        <dbReference type="Rhea" id="RHEA:36407"/>
        <dbReference type="ChEBI" id="CHEBI:15377"/>
        <dbReference type="ChEBI" id="CHEBI:17544"/>
        <dbReference type="ChEBI" id="CHEBI:30616"/>
        <dbReference type="ChEBI" id="CHEBI:33019"/>
        <dbReference type="ChEBI" id="CHEBI:57926"/>
        <dbReference type="ChEBI" id="CHEBI:73682"/>
        <dbReference type="EC" id="2.7.7.87"/>
    </reaction>
</comment>
<keyword evidence="8 13" id="KW-0548">Nucleotidyltransferase</keyword>